<evidence type="ECO:0000313" key="5">
    <source>
        <dbReference type="Proteomes" id="UP000621560"/>
    </source>
</evidence>
<dbReference type="RefSeq" id="WP_190919282.1">
    <property type="nucleotide sequence ID" value="NZ_JACXIZ010000026.1"/>
</dbReference>
<evidence type="ECO:0000313" key="4">
    <source>
        <dbReference type="EMBL" id="MBD2846674.1"/>
    </source>
</evidence>
<feature type="domain" description="SLH" evidence="3">
    <location>
        <begin position="492"/>
        <end position="550"/>
    </location>
</feature>
<feature type="signal peptide" evidence="2">
    <location>
        <begin position="1"/>
        <end position="22"/>
    </location>
</feature>
<dbReference type="InterPro" id="IPR035940">
    <property type="entry name" value="CAP_sf"/>
</dbReference>
<evidence type="ECO:0000256" key="2">
    <source>
        <dbReference type="SAM" id="SignalP"/>
    </source>
</evidence>
<name>A0A927GSF1_9BACL</name>
<reference evidence="4" key="1">
    <citation type="submission" date="2020-09" db="EMBL/GenBank/DDBJ databases">
        <title>A novel bacterium of genus Paenibacillus, isolated from South China Sea.</title>
        <authorList>
            <person name="Huang H."/>
            <person name="Mo K."/>
            <person name="Hu Y."/>
        </authorList>
    </citation>
    <scope>NUCLEOTIDE SEQUENCE</scope>
    <source>
        <strain evidence="4">IB182496</strain>
    </source>
</reference>
<dbReference type="AlphaFoldDB" id="A0A927GSF1"/>
<dbReference type="Pfam" id="PF00395">
    <property type="entry name" value="SLH"/>
    <property type="match status" value="2"/>
</dbReference>
<gene>
    <name evidence="4" type="ORF">IDH44_15860</name>
</gene>
<evidence type="ECO:0000259" key="3">
    <source>
        <dbReference type="PROSITE" id="PS51272"/>
    </source>
</evidence>
<keyword evidence="5" id="KW-1185">Reference proteome</keyword>
<keyword evidence="2" id="KW-0732">Signal</keyword>
<dbReference type="EMBL" id="JACXIZ010000026">
    <property type="protein sequence ID" value="MBD2846674.1"/>
    <property type="molecule type" value="Genomic_DNA"/>
</dbReference>
<dbReference type="PROSITE" id="PS51272">
    <property type="entry name" value="SLH"/>
    <property type="match status" value="2"/>
</dbReference>
<dbReference type="Gene3D" id="3.40.33.10">
    <property type="entry name" value="CAP"/>
    <property type="match status" value="1"/>
</dbReference>
<sequence>MKQYKTTAAALLAAVLIGTAPATTVVASAKGDAASIQVLADAGGDALPLQRLADAKGDAASIQVLADAAGSDVAARKAEIAARFRELDRSAQAGYAAAPSTDAPYAAGKLDAAYLQNGLAALNFARSLAGLPEVGLLDEYVAYAQQGTVLMAASGYGHTPARPEGMSEDFYDAAYKGTSQGNIAYGYPNLYEAILRGWMADEDARNIDRLGHRRWALNPSMGATGLGQTDNLFAMYAFDTSAAEPAYEAIAYPAGAAFPSEIFDGDYPWSITLNPALYAAPDASAVTVTLSGEAERWTFSQADTSFASDYFHIDTDGYGVRNAIVFRPHGVARYEGAYTVTVNGLATADGRPATLRYTTTFFSAEDAPDRPGESDAPKDERPSPWARAEVERAAALELLPSGLDGEYTRAITRAEFSRLAVTLYERVQGAIVPAAPFSDTSDPDVRKMAALGIVNGTGDGRFQPDGRLTREQAAKILDLLLEALDEPASSAALDYADRGQIADWAAAHVASVSAKAIMGGVSANRFDPKGTYTREQSIATMVRIWDRLGL</sequence>
<proteinExistence type="predicted"/>
<dbReference type="Proteomes" id="UP000621560">
    <property type="component" value="Unassembled WGS sequence"/>
</dbReference>
<feature type="compositionally biased region" description="Basic and acidic residues" evidence="1">
    <location>
        <begin position="367"/>
        <end position="385"/>
    </location>
</feature>
<comment type="caution">
    <text evidence="4">The sequence shown here is derived from an EMBL/GenBank/DDBJ whole genome shotgun (WGS) entry which is preliminary data.</text>
</comment>
<dbReference type="InterPro" id="IPR001119">
    <property type="entry name" value="SLH_dom"/>
</dbReference>
<feature type="domain" description="SLH" evidence="3">
    <location>
        <begin position="428"/>
        <end position="491"/>
    </location>
</feature>
<evidence type="ECO:0000256" key="1">
    <source>
        <dbReference type="SAM" id="MobiDB-lite"/>
    </source>
</evidence>
<protein>
    <submittedName>
        <fullName evidence="4">S-layer homology domain-containing protein</fullName>
    </submittedName>
</protein>
<dbReference type="Pfam" id="PF00188">
    <property type="entry name" value="CAP"/>
    <property type="match status" value="1"/>
</dbReference>
<accession>A0A927GSF1</accession>
<dbReference type="InterPro" id="IPR014044">
    <property type="entry name" value="CAP_dom"/>
</dbReference>
<feature type="chain" id="PRO_5038481409" evidence="2">
    <location>
        <begin position="23"/>
        <end position="550"/>
    </location>
</feature>
<feature type="region of interest" description="Disordered" evidence="1">
    <location>
        <begin position="361"/>
        <end position="385"/>
    </location>
</feature>
<dbReference type="CDD" id="cd05379">
    <property type="entry name" value="CAP_bacterial"/>
    <property type="match status" value="1"/>
</dbReference>
<organism evidence="4 5">
    <name type="scientific">Paenibacillus sabuli</name>
    <dbReference type="NCBI Taxonomy" id="2772509"/>
    <lineage>
        <taxon>Bacteria</taxon>
        <taxon>Bacillati</taxon>
        <taxon>Bacillota</taxon>
        <taxon>Bacilli</taxon>
        <taxon>Bacillales</taxon>
        <taxon>Paenibacillaceae</taxon>
        <taxon>Paenibacillus</taxon>
    </lineage>
</organism>